<proteinExistence type="predicted"/>
<organism evidence="1">
    <name type="scientific">marine sediment metagenome</name>
    <dbReference type="NCBI Taxonomy" id="412755"/>
    <lineage>
        <taxon>unclassified sequences</taxon>
        <taxon>metagenomes</taxon>
        <taxon>ecological metagenomes</taxon>
    </lineage>
</organism>
<evidence type="ECO:0000313" key="1">
    <source>
        <dbReference type="EMBL" id="GAH04973.1"/>
    </source>
</evidence>
<dbReference type="AlphaFoldDB" id="X1E8M2"/>
<reference evidence="1" key="1">
    <citation type="journal article" date="2014" name="Front. Microbiol.">
        <title>High frequency of phylogenetically diverse reductive dehalogenase-homologous genes in deep subseafloor sedimentary metagenomes.</title>
        <authorList>
            <person name="Kawai M."/>
            <person name="Futagami T."/>
            <person name="Toyoda A."/>
            <person name="Takaki Y."/>
            <person name="Nishi S."/>
            <person name="Hori S."/>
            <person name="Arai W."/>
            <person name="Tsubouchi T."/>
            <person name="Morono Y."/>
            <person name="Uchiyama I."/>
            <person name="Ito T."/>
            <person name="Fujiyama A."/>
            <person name="Inagaki F."/>
            <person name="Takami H."/>
        </authorList>
    </citation>
    <scope>NUCLEOTIDE SEQUENCE</scope>
    <source>
        <strain evidence="1">Expedition CK06-06</strain>
    </source>
</reference>
<gene>
    <name evidence="1" type="ORF">S01H4_42380</name>
</gene>
<dbReference type="EMBL" id="BART01023264">
    <property type="protein sequence ID" value="GAH04973.1"/>
    <property type="molecule type" value="Genomic_DNA"/>
</dbReference>
<sequence>YLGRKPGDEALTFFPKELFDPPVEIEFLGIKILAPNPPEKWLEMNYGKNWRTPVKNASWKPDKQWRMVRVTECKESPWPEIIRQNCEVREKWLKQQIVTQW</sequence>
<feature type="non-terminal residue" evidence="1">
    <location>
        <position position="1"/>
    </location>
</feature>
<name>X1E8M2_9ZZZZ</name>
<accession>X1E8M2</accession>
<comment type="caution">
    <text evidence="1">The sequence shown here is derived from an EMBL/GenBank/DDBJ whole genome shotgun (WGS) entry which is preliminary data.</text>
</comment>
<protein>
    <submittedName>
        <fullName evidence="1">Uncharacterized protein</fullName>
    </submittedName>
</protein>